<sequence>MASQSHRCEEGPPSATITGIEASRHFKEFRHPSSGAQLGGKARPEGSVAGFDLTFTIPKSVSAIWALADGPTRARIQAAHSAAIDQTLTFFEERVLQTRSGSGGVAAEATRGVLAGVFHHFDTRDGDPHLHTHVVVANRVQRARDGRWLTVDSRAAYKAAVSLSETHENLLLDELARTCGMEFAEREGRAASTSSAVVLDAVGVPETLLEAFSSRDRPVKGLGCCQPPGRPHLERASINGPAPSARVPK</sequence>
<evidence type="ECO:0000259" key="2">
    <source>
        <dbReference type="Pfam" id="PF08751"/>
    </source>
</evidence>
<evidence type="ECO:0000313" key="4">
    <source>
        <dbReference type="Proteomes" id="UP000642107"/>
    </source>
</evidence>
<organism evidence="3 4">
    <name type="scientific">Flavimobilis rhizosphaerae</name>
    <dbReference type="NCBI Taxonomy" id="2775421"/>
    <lineage>
        <taxon>Bacteria</taxon>
        <taxon>Bacillati</taxon>
        <taxon>Actinomycetota</taxon>
        <taxon>Actinomycetes</taxon>
        <taxon>Micrococcales</taxon>
        <taxon>Jonesiaceae</taxon>
        <taxon>Flavimobilis</taxon>
    </lineage>
</organism>
<dbReference type="Pfam" id="PF08751">
    <property type="entry name" value="TrwC"/>
    <property type="match status" value="1"/>
</dbReference>
<gene>
    <name evidence="3" type="ORF">IGS67_11780</name>
</gene>
<feature type="domain" description="TrwC relaxase" evidence="2">
    <location>
        <begin position="21"/>
        <end position="219"/>
    </location>
</feature>
<dbReference type="InterPro" id="IPR014862">
    <property type="entry name" value="TrwC"/>
</dbReference>
<accession>A0ABR9DSR5</accession>
<protein>
    <submittedName>
        <fullName evidence="3">Relaxase domain-containing protein</fullName>
    </submittedName>
</protein>
<comment type="caution">
    <text evidence="3">The sequence shown here is derived from an EMBL/GenBank/DDBJ whole genome shotgun (WGS) entry which is preliminary data.</text>
</comment>
<proteinExistence type="predicted"/>
<reference evidence="3 4" key="1">
    <citation type="submission" date="2020-09" db="EMBL/GenBank/DDBJ databases">
        <title>Flavimobilis rhizosphaerae sp. nov., isolated from rhizosphere soil of Spartina alterniflora.</title>
        <authorList>
            <person name="Hanqin C."/>
        </authorList>
    </citation>
    <scope>NUCLEOTIDE SEQUENCE [LARGE SCALE GENOMIC DNA]</scope>
    <source>
        <strain evidence="3 4">GY 10621</strain>
    </source>
</reference>
<dbReference type="EMBL" id="JACZDF010000007">
    <property type="protein sequence ID" value="MBD9700161.1"/>
    <property type="molecule type" value="Genomic_DNA"/>
</dbReference>
<dbReference type="SUPFAM" id="SSF55464">
    <property type="entry name" value="Origin of replication-binding domain, RBD-like"/>
    <property type="match status" value="1"/>
</dbReference>
<evidence type="ECO:0000313" key="3">
    <source>
        <dbReference type="EMBL" id="MBD9700161.1"/>
    </source>
</evidence>
<name>A0ABR9DSR5_9MICO</name>
<keyword evidence="4" id="KW-1185">Reference proteome</keyword>
<evidence type="ECO:0000256" key="1">
    <source>
        <dbReference type="SAM" id="MobiDB-lite"/>
    </source>
</evidence>
<dbReference type="NCBIfam" id="NF041492">
    <property type="entry name" value="MobF"/>
    <property type="match status" value="1"/>
</dbReference>
<dbReference type="Proteomes" id="UP000642107">
    <property type="component" value="Unassembled WGS sequence"/>
</dbReference>
<dbReference type="RefSeq" id="WP_192281291.1">
    <property type="nucleotide sequence ID" value="NZ_JACZDF010000007.1"/>
</dbReference>
<feature type="region of interest" description="Disordered" evidence="1">
    <location>
        <begin position="227"/>
        <end position="249"/>
    </location>
</feature>